<protein>
    <submittedName>
        <fullName evidence="4">DNA-binding protein YbiB</fullName>
    </submittedName>
</protein>
<accession>A0ABP7S2Q3</accession>
<dbReference type="EMBL" id="BAABBP010000046">
    <property type="protein sequence ID" value="GAA4005677.1"/>
    <property type="molecule type" value="Genomic_DNA"/>
</dbReference>
<dbReference type="Proteomes" id="UP001501627">
    <property type="component" value="Unassembled WGS sequence"/>
</dbReference>
<dbReference type="InterPro" id="IPR036320">
    <property type="entry name" value="Glycosyl_Trfase_fam3_N_dom_sf"/>
</dbReference>
<keyword evidence="4" id="KW-0238">DNA-binding</keyword>
<dbReference type="RefSeq" id="WP_103045703.1">
    <property type="nucleotide sequence ID" value="NZ_BAABBP010000046.1"/>
</dbReference>
<dbReference type="NCBIfam" id="NF006005">
    <property type="entry name" value="PRK08136.1"/>
    <property type="match status" value="1"/>
</dbReference>
<dbReference type="SUPFAM" id="SSF47648">
    <property type="entry name" value="Nucleoside phosphorylase/phosphoribosyltransferase N-terminal domain"/>
    <property type="match status" value="1"/>
</dbReference>
<dbReference type="InterPro" id="IPR035902">
    <property type="entry name" value="Nuc_phospho_transferase"/>
</dbReference>
<proteinExistence type="predicted"/>
<feature type="domain" description="Glycosyl transferase family 3 N-terminal" evidence="3">
    <location>
        <begin position="5"/>
        <end position="69"/>
    </location>
</feature>
<keyword evidence="5" id="KW-1185">Reference proteome</keyword>
<keyword evidence="1" id="KW-0328">Glycosyltransferase</keyword>
<sequence length="313" mass="33108">MGISHYIKEIGRGTRGAKALTRAQAADLMGQVLDGEVSDLELGAFCAAMRIKGETAEEMCGFVDAARERIALIPANPADLPLVVLPSYNGARRLPVLTPLLALLLARRGLPVLLHGMATEDGRVQASEVLRALGTPALAAPAAIAPGTVAHLPTAALHPGLVRLLEVRRHIGLRSSGHSLVKLLMPTQGAALLVSSYTHADYFALMGECCAELGLNALLSRGLEGESAADPRRQPRYDAWLQGRHQLLAEQVPGTADGVPGLPAAIDAASTAAYTRQVLDGQLPVPAALAQQVEHITGLCRRLRQQLQTEDIQ</sequence>
<organism evidence="4 5">
    <name type="scientific">Comamonas faecalis</name>
    <dbReference type="NCBI Taxonomy" id="1387849"/>
    <lineage>
        <taxon>Bacteria</taxon>
        <taxon>Pseudomonadati</taxon>
        <taxon>Pseudomonadota</taxon>
        <taxon>Betaproteobacteria</taxon>
        <taxon>Burkholderiales</taxon>
        <taxon>Comamonadaceae</taxon>
        <taxon>Comamonas</taxon>
    </lineage>
</organism>
<keyword evidence="2" id="KW-0808">Transferase</keyword>
<evidence type="ECO:0000256" key="1">
    <source>
        <dbReference type="ARBA" id="ARBA00022676"/>
    </source>
</evidence>
<reference evidence="5" key="1">
    <citation type="journal article" date="2019" name="Int. J. Syst. Evol. Microbiol.">
        <title>The Global Catalogue of Microorganisms (GCM) 10K type strain sequencing project: providing services to taxonomists for standard genome sequencing and annotation.</title>
        <authorList>
            <consortium name="The Broad Institute Genomics Platform"/>
            <consortium name="The Broad Institute Genome Sequencing Center for Infectious Disease"/>
            <person name="Wu L."/>
            <person name="Ma J."/>
        </authorList>
    </citation>
    <scope>NUCLEOTIDE SEQUENCE [LARGE SCALE GENOMIC DNA]</scope>
    <source>
        <strain evidence="5">JCM 17561</strain>
    </source>
</reference>
<dbReference type="GO" id="GO:0003677">
    <property type="term" value="F:DNA binding"/>
    <property type="evidence" value="ECO:0007669"/>
    <property type="project" value="UniProtKB-KW"/>
</dbReference>
<dbReference type="Gene3D" id="3.40.1030.10">
    <property type="entry name" value="Nucleoside phosphorylase/phosphoribosyltransferase catalytic domain"/>
    <property type="match status" value="1"/>
</dbReference>
<dbReference type="InterPro" id="IPR017459">
    <property type="entry name" value="Glycosyl_Trfase_fam3_N_dom"/>
</dbReference>
<dbReference type="Pfam" id="PF02885">
    <property type="entry name" value="Glycos_trans_3N"/>
    <property type="match status" value="1"/>
</dbReference>
<evidence type="ECO:0000259" key="3">
    <source>
        <dbReference type="Pfam" id="PF02885"/>
    </source>
</evidence>
<dbReference type="InterPro" id="IPR005940">
    <property type="entry name" value="Anthranilate_Pribosyl_Tfrase"/>
</dbReference>
<dbReference type="PANTHER" id="PTHR43285:SF4">
    <property type="entry name" value="TRANSFERASE"/>
    <property type="match status" value="1"/>
</dbReference>
<evidence type="ECO:0000313" key="5">
    <source>
        <dbReference type="Proteomes" id="UP001501627"/>
    </source>
</evidence>
<evidence type="ECO:0000313" key="4">
    <source>
        <dbReference type="EMBL" id="GAA4005677.1"/>
    </source>
</evidence>
<evidence type="ECO:0000256" key="2">
    <source>
        <dbReference type="ARBA" id="ARBA00022679"/>
    </source>
</evidence>
<name>A0ABP7S2Q3_9BURK</name>
<comment type="caution">
    <text evidence="4">The sequence shown here is derived from an EMBL/GenBank/DDBJ whole genome shotgun (WGS) entry which is preliminary data.</text>
</comment>
<dbReference type="PANTHER" id="PTHR43285">
    <property type="entry name" value="ANTHRANILATE PHOSPHORIBOSYLTRANSFERASE"/>
    <property type="match status" value="1"/>
</dbReference>
<gene>
    <name evidence="4" type="primary">ybiB</name>
    <name evidence="4" type="ORF">GCM10022279_32180</name>
</gene>
<dbReference type="SUPFAM" id="SSF52418">
    <property type="entry name" value="Nucleoside phosphorylase/phosphoribosyltransferase catalytic domain"/>
    <property type="match status" value="1"/>
</dbReference>
<dbReference type="Gene3D" id="1.20.970.10">
    <property type="entry name" value="Transferase, Pyrimidine Nucleoside Phosphorylase, Chain C"/>
    <property type="match status" value="1"/>
</dbReference>